<gene>
    <name evidence="5" type="ORF">H8699_00730</name>
</gene>
<dbReference type="PRINTS" id="PR00332">
    <property type="entry name" value="HISTRIAD"/>
</dbReference>
<dbReference type="InterPro" id="IPR019808">
    <property type="entry name" value="Histidine_triad_CS"/>
</dbReference>
<feature type="short sequence motif" description="Histidine triad motif" evidence="2 3">
    <location>
        <begin position="98"/>
        <end position="102"/>
    </location>
</feature>
<dbReference type="PROSITE" id="PS00892">
    <property type="entry name" value="HIT_1"/>
    <property type="match status" value="1"/>
</dbReference>
<dbReference type="PROSITE" id="PS51084">
    <property type="entry name" value="HIT_2"/>
    <property type="match status" value="1"/>
</dbReference>
<feature type="domain" description="HIT" evidence="4">
    <location>
        <begin position="5"/>
        <end position="114"/>
    </location>
</feature>
<evidence type="ECO:0000313" key="6">
    <source>
        <dbReference type="Proteomes" id="UP000654279"/>
    </source>
</evidence>
<dbReference type="GO" id="GO:0003824">
    <property type="term" value="F:catalytic activity"/>
    <property type="evidence" value="ECO:0007669"/>
    <property type="project" value="InterPro"/>
</dbReference>
<evidence type="ECO:0000256" key="1">
    <source>
        <dbReference type="PIRSR" id="PIRSR601310-1"/>
    </source>
</evidence>
<dbReference type="InterPro" id="IPR036265">
    <property type="entry name" value="HIT-like_sf"/>
</dbReference>
<dbReference type="RefSeq" id="WP_249284033.1">
    <property type="nucleotide sequence ID" value="NZ_JACRSO010000001.1"/>
</dbReference>
<dbReference type="AlphaFoldDB" id="A0A926CXU0"/>
<reference evidence="5" key="1">
    <citation type="submission" date="2020-08" db="EMBL/GenBank/DDBJ databases">
        <title>Genome public.</title>
        <authorList>
            <person name="Liu C."/>
            <person name="Sun Q."/>
        </authorList>
    </citation>
    <scope>NUCLEOTIDE SEQUENCE</scope>
    <source>
        <strain evidence="5">NSJ-44</strain>
    </source>
</reference>
<sequence>MDDCIFCKIASHEVPSNIVYEDEYAVAFNDLNPQTPVHVLVVPKKHIASIAAAQAEDEQLLGHLLLTVQRVAKALGVEESGYRVITNCGKDACQSVQHLHLHILGGKPMQERMG</sequence>
<dbReference type="CDD" id="cd01276">
    <property type="entry name" value="PKCI_related"/>
    <property type="match status" value="1"/>
</dbReference>
<dbReference type="InterPro" id="IPR001310">
    <property type="entry name" value="Histidine_triad_HIT"/>
</dbReference>
<name>A0A926CXU0_9FIRM</name>
<protein>
    <submittedName>
        <fullName evidence="5">Histidine triad nucleotide-binding protein</fullName>
    </submittedName>
</protein>
<dbReference type="InterPro" id="IPR011146">
    <property type="entry name" value="HIT-like"/>
</dbReference>
<keyword evidence="6" id="KW-1185">Reference proteome</keyword>
<evidence type="ECO:0000256" key="3">
    <source>
        <dbReference type="PROSITE-ProRule" id="PRU00464"/>
    </source>
</evidence>
<dbReference type="Pfam" id="PF01230">
    <property type="entry name" value="HIT"/>
    <property type="match status" value="1"/>
</dbReference>
<dbReference type="Proteomes" id="UP000654279">
    <property type="component" value="Unassembled WGS sequence"/>
</dbReference>
<evidence type="ECO:0000313" key="5">
    <source>
        <dbReference type="EMBL" id="MBC8527962.1"/>
    </source>
</evidence>
<evidence type="ECO:0000256" key="2">
    <source>
        <dbReference type="PIRSR" id="PIRSR601310-3"/>
    </source>
</evidence>
<proteinExistence type="predicted"/>
<dbReference type="EMBL" id="JACRSO010000001">
    <property type="protein sequence ID" value="MBC8527962.1"/>
    <property type="molecule type" value="Genomic_DNA"/>
</dbReference>
<comment type="caution">
    <text evidence="5">The sequence shown here is derived from an EMBL/GenBank/DDBJ whole genome shotgun (WGS) entry which is preliminary data.</text>
</comment>
<evidence type="ECO:0000259" key="4">
    <source>
        <dbReference type="PROSITE" id="PS51084"/>
    </source>
</evidence>
<dbReference type="PANTHER" id="PTHR23089">
    <property type="entry name" value="HISTIDINE TRIAD HIT PROTEIN"/>
    <property type="match status" value="1"/>
</dbReference>
<dbReference type="SUPFAM" id="SSF54197">
    <property type="entry name" value="HIT-like"/>
    <property type="match status" value="1"/>
</dbReference>
<organism evidence="5 6">
    <name type="scientific">Luoshenia tenuis</name>
    <dbReference type="NCBI Taxonomy" id="2763654"/>
    <lineage>
        <taxon>Bacteria</taxon>
        <taxon>Bacillati</taxon>
        <taxon>Bacillota</taxon>
        <taxon>Clostridia</taxon>
        <taxon>Christensenellales</taxon>
        <taxon>Christensenellaceae</taxon>
        <taxon>Luoshenia</taxon>
    </lineage>
</organism>
<dbReference type="Gene3D" id="3.30.428.10">
    <property type="entry name" value="HIT-like"/>
    <property type="match status" value="1"/>
</dbReference>
<feature type="active site" description="Tele-AMP-histidine intermediate" evidence="1">
    <location>
        <position position="100"/>
    </location>
</feature>
<accession>A0A926CXU0</accession>